<keyword evidence="6" id="KW-1133">Transmembrane helix</keyword>
<sequence length="131" mass="13901">MRNAKGFTLIELLIVIAIIAILAAVLIPNLLAARKRANDTVVTAYLNDAVKFQEMYQIDNNSYTSNQAALISLGLKSTPANVTFSIVSASANSYCMIAGHSGGTVWFAATPDKGVYKTNTAVTSSQPESCP</sequence>
<dbReference type="PROSITE" id="PS00409">
    <property type="entry name" value="PROKAR_NTER_METHYL"/>
    <property type="match status" value="1"/>
</dbReference>
<evidence type="ECO:0000256" key="5">
    <source>
        <dbReference type="ARBA" id="ARBA00022764"/>
    </source>
</evidence>
<proteinExistence type="predicted"/>
<dbReference type="InterPro" id="IPR000983">
    <property type="entry name" value="Bac_GSPG_pilin"/>
</dbReference>
<dbReference type="InterPro" id="IPR012902">
    <property type="entry name" value="N_methyl_site"/>
</dbReference>
<dbReference type="GO" id="GO:0015627">
    <property type="term" value="C:type II protein secretion system complex"/>
    <property type="evidence" value="ECO:0007669"/>
    <property type="project" value="InterPro"/>
</dbReference>
<dbReference type="PANTHER" id="PTHR30093">
    <property type="entry name" value="GENERAL SECRETION PATHWAY PROTEIN G"/>
    <property type="match status" value="1"/>
</dbReference>
<keyword evidence="5" id="KW-0574">Periplasm</keyword>
<dbReference type="GO" id="GO:0042597">
    <property type="term" value="C:periplasmic space"/>
    <property type="evidence" value="ECO:0007669"/>
    <property type="project" value="UniProtKB-SubCell"/>
</dbReference>
<protein>
    <submittedName>
        <fullName evidence="9">PilA</fullName>
    </submittedName>
</protein>
<dbReference type="EMBL" id="AY116643">
    <property type="protein sequence ID" value="AAM55486.1"/>
    <property type="molecule type" value="Genomic_DNA"/>
</dbReference>
<evidence type="ECO:0000256" key="2">
    <source>
        <dbReference type="ARBA" id="ARBA00004418"/>
    </source>
</evidence>
<comment type="subcellular location">
    <subcellularLocation>
        <location evidence="1">Cell outer membrane</location>
        <topology evidence="1">Single-pass membrane protein</topology>
    </subcellularLocation>
    <subcellularLocation>
        <location evidence="2">Periplasm</location>
    </subcellularLocation>
</comment>
<dbReference type="RefSeq" id="WP_011173287.1">
    <property type="nucleotide sequence ID" value="NZ_AP019801.1"/>
</dbReference>
<evidence type="ECO:0000313" key="9">
    <source>
        <dbReference type="EMBL" id="AAM55486.1"/>
    </source>
</evidence>
<keyword evidence="8" id="KW-0998">Cell outer membrane</keyword>
<dbReference type="AlphaFoldDB" id="Q8KPZ0"/>
<keyword evidence="7" id="KW-0472">Membrane</keyword>
<accession>Q8KPZ0</accession>
<keyword evidence="3" id="KW-0488">Methylation</keyword>
<evidence type="ECO:0000256" key="1">
    <source>
        <dbReference type="ARBA" id="ARBA00004203"/>
    </source>
</evidence>
<dbReference type="GO" id="GO:0009279">
    <property type="term" value="C:cell outer membrane"/>
    <property type="evidence" value="ECO:0007669"/>
    <property type="project" value="UniProtKB-SubCell"/>
</dbReference>
<evidence type="ECO:0000256" key="4">
    <source>
        <dbReference type="ARBA" id="ARBA00022692"/>
    </source>
</evidence>
<evidence type="ECO:0000256" key="8">
    <source>
        <dbReference type="ARBA" id="ARBA00023237"/>
    </source>
</evidence>
<organism evidence="9">
    <name type="scientific">Thermus thermophilus</name>
    <dbReference type="NCBI Taxonomy" id="274"/>
    <lineage>
        <taxon>Bacteria</taxon>
        <taxon>Thermotogati</taxon>
        <taxon>Deinococcota</taxon>
        <taxon>Deinococci</taxon>
        <taxon>Thermales</taxon>
        <taxon>Thermaceae</taxon>
        <taxon>Thermus</taxon>
    </lineage>
</organism>
<dbReference type="Pfam" id="PF07963">
    <property type="entry name" value="N_methyl"/>
    <property type="match status" value="1"/>
</dbReference>
<keyword evidence="4" id="KW-0812">Transmembrane</keyword>
<dbReference type="Gene3D" id="3.30.700.10">
    <property type="entry name" value="Glycoprotein, Type 4 Pilin"/>
    <property type="match status" value="1"/>
</dbReference>
<dbReference type="InterPro" id="IPR045584">
    <property type="entry name" value="Pilin-like"/>
</dbReference>
<evidence type="ECO:0000256" key="3">
    <source>
        <dbReference type="ARBA" id="ARBA00022481"/>
    </source>
</evidence>
<gene>
    <name evidence="9" type="primary">pilA4</name>
</gene>
<evidence type="ECO:0000256" key="6">
    <source>
        <dbReference type="ARBA" id="ARBA00022989"/>
    </source>
</evidence>
<dbReference type="GO" id="GO:0015628">
    <property type="term" value="P:protein secretion by the type II secretion system"/>
    <property type="evidence" value="ECO:0007669"/>
    <property type="project" value="InterPro"/>
</dbReference>
<evidence type="ECO:0000256" key="7">
    <source>
        <dbReference type="ARBA" id="ARBA00023136"/>
    </source>
</evidence>
<dbReference type="SUPFAM" id="SSF54523">
    <property type="entry name" value="Pili subunits"/>
    <property type="match status" value="1"/>
</dbReference>
<dbReference type="PRINTS" id="PR00813">
    <property type="entry name" value="BCTERIALGSPG"/>
</dbReference>
<dbReference type="TCDB" id="3.A.11.1.3">
    <property type="family name" value="the bacterial competence-related dna transformation transporter (dna-t) family"/>
</dbReference>
<reference evidence="9" key="1">
    <citation type="journal article" date="2003" name="Appl. Environ. Microbiol.">
        <title>Pilin-like proteins in the extremely thermophilic bacterium Thermus thermophilus HB27: implication in competence for natural transformation and links to type IV pilus biogenesis.</title>
        <authorList>
            <person name="Friedrich A."/>
            <person name="Rumszauer J."/>
            <person name="Henne A."/>
            <person name="Averhoff B."/>
        </authorList>
    </citation>
    <scope>NUCLEOTIDE SEQUENCE</scope>
    <source>
        <strain evidence="9">HB27</strain>
    </source>
</reference>
<name>Q8KPZ0_THETH</name>
<dbReference type="SMR" id="Q8KPZ0"/>
<dbReference type="PANTHER" id="PTHR30093:SF44">
    <property type="entry name" value="TYPE II SECRETION SYSTEM CORE PROTEIN G"/>
    <property type="match status" value="1"/>
</dbReference>
<dbReference type="NCBIfam" id="TIGR02532">
    <property type="entry name" value="IV_pilin_GFxxxE"/>
    <property type="match status" value="1"/>
</dbReference>